<dbReference type="InterPro" id="IPR017853">
    <property type="entry name" value="GH"/>
</dbReference>
<dbReference type="RefSeq" id="WP_203844398.1">
    <property type="nucleotide sequence ID" value="NZ_BAAAVW010000005.1"/>
</dbReference>
<dbReference type="AlphaFoldDB" id="A0A919PEL9"/>
<comment type="caution">
    <text evidence="1">The sequence shown here is derived from an EMBL/GenBank/DDBJ whole genome shotgun (WGS) entry which is preliminary data.</text>
</comment>
<dbReference type="EMBL" id="BONQ01000014">
    <property type="protein sequence ID" value="GIG42524.1"/>
    <property type="molecule type" value="Genomic_DNA"/>
</dbReference>
<protein>
    <submittedName>
        <fullName evidence="1">Uncharacterized protein</fullName>
    </submittedName>
</protein>
<organism evidence="1 2">
    <name type="scientific">Dactylosporangium siamense</name>
    <dbReference type="NCBI Taxonomy" id="685454"/>
    <lineage>
        <taxon>Bacteria</taxon>
        <taxon>Bacillati</taxon>
        <taxon>Actinomycetota</taxon>
        <taxon>Actinomycetes</taxon>
        <taxon>Micromonosporales</taxon>
        <taxon>Micromonosporaceae</taxon>
        <taxon>Dactylosporangium</taxon>
    </lineage>
</organism>
<proteinExistence type="predicted"/>
<sequence length="312" mass="33415">MLHFGIYPGGLGADLNGVITPGPPEDAARIDERLDELRPQLVRGYVHYSDALGGHQEAPPRPARHATNGRRLDLVACFHEPGDDLSGWLAYLRGLIRDHGDVLATLQVGEEANHAGPGGDGGFPQVRRAIVEGVLAARDEVDRLGLDVLIGCNSTPVFDPGQDFWTALGRLGGAEFTGALGYVGLDFFPDVFRPIPVEAFAGAVGAVLDGFRSASLAAAGIPASVPIHVTEHGWATGPDRSFQRQADVLETVVRTVDELSGPLHITAYEHFSLRDADSDHADLMFQFGLVRSDYTPKPAFARFRSLIGELGP</sequence>
<dbReference type="SUPFAM" id="SSF51445">
    <property type="entry name" value="(Trans)glycosidases"/>
    <property type="match status" value="1"/>
</dbReference>
<dbReference type="Proteomes" id="UP000660611">
    <property type="component" value="Unassembled WGS sequence"/>
</dbReference>
<evidence type="ECO:0000313" key="2">
    <source>
        <dbReference type="Proteomes" id="UP000660611"/>
    </source>
</evidence>
<accession>A0A919PEL9</accession>
<reference evidence="1" key="1">
    <citation type="submission" date="2021-01" db="EMBL/GenBank/DDBJ databases">
        <title>Whole genome shotgun sequence of Dactylosporangium siamense NBRC 106093.</title>
        <authorList>
            <person name="Komaki H."/>
            <person name="Tamura T."/>
        </authorList>
    </citation>
    <scope>NUCLEOTIDE SEQUENCE</scope>
    <source>
        <strain evidence="1">NBRC 106093</strain>
    </source>
</reference>
<evidence type="ECO:0000313" key="1">
    <source>
        <dbReference type="EMBL" id="GIG42524.1"/>
    </source>
</evidence>
<keyword evidence="2" id="KW-1185">Reference proteome</keyword>
<dbReference type="Gene3D" id="3.20.20.80">
    <property type="entry name" value="Glycosidases"/>
    <property type="match status" value="1"/>
</dbReference>
<gene>
    <name evidence="1" type="ORF">Dsi01nite_005650</name>
</gene>
<name>A0A919PEL9_9ACTN</name>